<dbReference type="PANTHER" id="PTHR42830">
    <property type="entry name" value="OSMOTICALLY INDUCIBLE FAMILY PROTEIN"/>
    <property type="match status" value="1"/>
</dbReference>
<evidence type="ECO:0000313" key="3">
    <source>
        <dbReference type="Proteomes" id="UP001528912"/>
    </source>
</evidence>
<keyword evidence="3" id="KW-1185">Reference proteome</keyword>
<name>A0ABT6C9G7_9MICO</name>
<evidence type="ECO:0000313" key="2">
    <source>
        <dbReference type="EMBL" id="MDF8265508.1"/>
    </source>
</evidence>
<dbReference type="InterPro" id="IPR015946">
    <property type="entry name" value="KH_dom-like_a/b"/>
</dbReference>
<dbReference type="SUPFAM" id="SSF82784">
    <property type="entry name" value="OsmC-like"/>
    <property type="match status" value="1"/>
</dbReference>
<sequence>MSVHSYATRLSWSGSTGLGYDAYPREHHVQAVTGRQDVSHASPADHQDATTGGLRVSADPAFRGDPSLLNPEQLVVMAAASCQLLSFLAVAAKSRLDVVDYADDASATMDEADKPVRLTVIELRPRITLADTERPRPDHTRLERLVDLAHRECFIANSLATPVRVSPTFHWR</sequence>
<dbReference type="RefSeq" id="WP_277192831.1">
    <property type="nucleotide sequence ID" value="NZ_JAROAV010000036.1"/>
</dbReference>
<dbReference type="Gene3D" id="3.30.300.20">
    <property type="match status" value="1"/>
</dbReference>
<protein>
    <submittedName>
        <fullName evidence="2">OsmC family protein</fullName>
    </submittedName>
</protein>
<dbReference type="PANTHER" id="PTHR42830:SF2">
    <property type="entry name" value="OSMC_OHR FAMILY PROTEIN"/>
    <property type="match status" value="1"/>
</dbReference>
<organism evidence="2 3">
    <name type="scientific">Luteipulveratus flavus</name>
    <dbReference type="NCBI Taxonomy" id="3031728"/>
    <lineage>
        <taxon>Bacteria</taxon>
        <taxon>Bacillati</taxon>
        <taxon>Actinomycetota</taxon>
        <taxon>Actinomycetes</taxon>
        <taxon>Micrococcales</taxon>
        <taxon>Dermacoccaceae</taxon>
        <taxon>Luteipulveratus</taxon>
    </lineage>
</organism>
<evidence type="ECO:0000256" key="1">
    <source>
        <dbReference type="SAM" id="MobiDB-lite"/>
    </source>
</evidence>
<dbReference type="Pfam" id="PF02566">
    <property type="entry name" value="OsmC"/>
    <property type="match status" value="1"/>
</dbReference>
<feature type="region of interest" description="Disordered" evidence="1">
    <location>
        <begin position="34"/>
        <end position="57"/>
    </location>
</feature>
<dbReference type="InterPro" id="IPR052707">
    <property type="entry name" value="OsmC_Ohr_Peroxiredoxin"/>
</dbReference>
<dbReference type="InterPro" id="IPR036102">
    <property type="entry name" value="OsmC/Ohrsf"/>
</dbReference>
<gene>
    <name evidence="2" type="ORF">P4R38_14760</name>
</gene>
<dbReference type="Proteomes" id="UP001528912">
    <property type="component" value="Unassembled WGS sequence"/>
</dbReference>
<proteinExistence type="predicted"/>
<comment type="caution">
    <text evidence="2">The sequence shown here is derived from an EMBL/GenBank/DDBJ whole genome shotgun (WGS) entry which is preliminary data.</text>
</comment>
<dbReference type="EMBL" id="JAROAV010000036">
    <property type="protein sequence ID" value="MDF8265508.1"/>
    <property type="molecule type" value="Genomic_DNA"/>
</dbReference>
<reference evidence="2 3" key="1">
    <citation type="submission" date="2023-03" db="EMBL/GenBank/DDBJ databases">
        <title>YIM 133296 draft genome.</title>
        <authorList>
            <person name="Xiong L."/>
        </authorList>
    </citation>
    <scope>NUCLEOTIDE SEQUENCE [LARGE SCALE GENOMIC DNA]</scope>
    <source>
        <strain evidence="2 3">YIM 133296</strain>
    </source>
</reference>
<accession>A0ABT6C9G7</accession>
<dbReference type="InterPro" id="IPR003718">
    <property type="entry name" value="OsmC/Ohr_fam"/>
</dbReference>